<dbReference type="RefSeq" id="WP_006063953.1">
    <property type="nucleotide sequence ID" value="NZ_KB290831.1"/>
</dbReference>
<evidence type="ECO:0000256" key="4">
    <source>
        <dbReference type="PROSITE-ProRule" id="PRU00335"/>
    </source>
</evidence>
<keyword evidence="2 4" id="KW-0238">DNA-binding</keyword>
<evidence type="ECO:0000259" key="5">
    <source>
        <dbReference type="PROSITE" id="PS50977"/>
    </source>
</evidence>
<name>L1MFZ1_9CORY</name>
<gene>
    <name evidence="6" type="ORF">HMPREF9997_01724</name>
</gene>
<dbReference type="InterPro" id="IPR009057">
    <property type="entry name" value="Homeodomain-like_sf"/>
</dbReference>
<keyword evidence="3" id="KW-0804">Transcription</keyword>
<evidence type="ECO:0000256" key="3">
    <source>
        <dbReference type="ARBA" id="ARBA00023163"/>
    </source>
</evidence>
<dbReference type="PANTHER" id="PTHR30055:SF234">
    <property type="entry name" value="HTH-TYPE TRANSCRIPTIONAL REGULATOR BETI"/>
    <property type="match status" value="1"/>
</dbReference>
<evidence type="ECO:0000256" key="1">
    <source>
        <dbReference type="ARBA" id="ARBA00023015"/>
    </source>
</evidence>
<dbReference type="GO" id="GO:0000976">
    <property type="term" value="F:transcription cis-regulatory region binding"/>
    <property type="evidence" value="ECO:0007669"/>
    <property type="project" value="TreeGrafter"/>
</dbReference>
<dbReference type="GO" id="GO:0003700">
    <property type="term" value="F:DNA-binding transcription factor activity"/>
    <property type="evidence" value="ECO:0007669"/>
    <property type="project" value="TreeGrafter"/>
</dbReference>
<dbReference type="eggNOG" id="COG1309">
    <property type="taxonomic scope" value="Bacteria"/>
</dbReference>
<evidence type="ECO:0000313" key="6">
    <source>
        <dbReference type="EMBL" id="EKX89821.1"/>
    </source>
</evidence>
<dbReference type="SUPFAM" id="SSF46689">
    <property type="entry name" value="Homeodomain-like"/>
    <property type="match status" value="1"/>
</dbReference>
<sequence>MRGLPAEERKNLILDQAQRLFVERGFAATTVEDILNRAGIAKGTLYHHFSGKEDIMRQLIARTTNVMRQKAELAASSDAHPLEKFAEIVASARVQGEEAEMIEQLHHVENTDFHVLTMTRAIVALAPLLASAVQEGVDQGVFSTPDPVGDCRIILTAGFMLPDHGLFPEWDAGEQLVQVVTAAERLLGCEPGAIAASMHATAEKG</sequence>
<proteinExistence type="predicted"/>
<dbReference type="Proteomes" id="UP000010445">
    <property type="component" value="Unassembled WGS sequence"/>
</dbReference>
<dbReference type="OrthoDB" id="7252896at2"/>
<dbReference type="PANTHER" id="PTHR30055">
    <property type="entry name" value="HTH-TYPE TRANSCRIPTIONAL REGULATOR RUTR"/>
    <property type="match status" value="1"/>
</dbReference>
<comment type="caution">
    <text evidence="6">The sequence shown here is derived from an EMBL/GenBank/DDBJ whole genome shotgun (WGS) entry which is preliminary data.</text>
</comment>
<evidence type="ECO:0000313" key="7">
    <source>
        <dbReference type="Proteomes" id="UP000010445"/>
    </source>
</evidence>
<reference evidence="6 7" key="1">
    <citation type="submission" date="2012-05" db="EMBL/GenBank/DDBJ databases">
        <authorList>
            <person name="Weinstock G."/>
            <person name="Sodergren E."/>
            <person name="Lobos E.A."/>
            <person name="Fulton L."/>
            <person name="Fulton R."/>
            <person name="Courtney L."/>
            <person name="Fronick C."/>
            <person name="O'Laughlin M."/>
            <person name="Godfrey J."/>
            <person name="Wilson R.M."/>
            <person name="Miner T."/>
            <person name="Farmer C."/>
            <person name="Delehaunty K."/>
            <person name="Cordes M."/>
            <person name="Minx P."/>
            <person name="Tomlinson C."/>
            <person name="Chen J."/>
            <person name="Wollam A."/>
            <person name="Pepin K.H."/>
            <person name="Bhonagiri V."/>
            <person name="Zhang X."/>
            <person name="Suruliraj S."/>
            <person name="Warren W."/>
            <person name="Mitreva M."/>
            <person name="Mardis E.R."/>
            <person name="Wilson R.K."/>
        </authorList>
    </citation>
    <scope>NUCLEOTIDE SEQUENCE [LARGE SCALE GENOMIC DNA]</scope>
    <source>
        <strain evidence="6 7">F0235</strain>
    </source>
</reference>
<organism evidence="6 7">
    <name type="scientific">Corynebacterium durum F0235</name>
    <dbReference type="NCBI Taxonomy" id="1035195"/>
    <lineage>
        <taxon>Bacteria</taxon>
        <taxon>Bacillati</taxon>
        <taxon>Actinomycetota</taxon>
        <taxon>Actinomycetes</taxon>
        <taxon>Mycobacteriales</taxon>
        <taxon>Corynebacteriaceae</taxon>
        <taxon>Corynebacterium</taxon>
    </lineage>
</organism>
<dbReference type="AlphaFoldDB" id="L1MFZ1"/>
<dbReference type="EMBL" id="AMEM01000022">
    <property type="protein sequence ID" value="EKX89821.1"/>
    <property type="molecule type" value="Genomic_DNA"/>
</dbReference>
<feature type="domain" description="HTH tetR-type" evidence="5">
    <location>
        <begin position="7"/>
        <end position="67"/>
    </location>
</feature>
<feature type="DNA-binding region" description="H-T-H motif" evidence="4">
    <location>
        <begin position="30"/>
        <end position="49"/>
    </location>
</feature>
<dbReference type="PRINTS" id="PR00455">
    <property type="entry name" value="HTHTETR"/>
</dbReference>
<dbReference type="InterPro" id="IPR050109">
    <property type="entry name" value="HTH-type_TetR-like_transc_reg"/>
</dbReference>
<dbReference type="Gene3D" id="1.10.357.10">
    <property type="entry name" value="Tetracycline Repressor, domain 2"/>
    <property type="match status" value="1"/>
</dbReference>
<dbReference type="STRING" id="1035195.HMPREF9997_01724"/>
<keyword evidence="1" id="KW-0805">Transcription regulation</keyword>
<dbReference type="InterPro" id="IPR023772">
    <property type="entry name" value="DNA-bd_HTH_TetR-type_CS"/>
</dbReference>
<dbReference type="HOGENOM" id="CLU_069356_29_2_11"/>
<keyword evidence="7" id="KW-1185">Reference proteome</keyword>
<dbReference type="PROSITE" id="PS01081">
    <property type="entry name" value="HTH_TETR_1"/>
    <property type="match status" value="1"/>
</dbReference>
<dbReference type="InterPro" id="IPR001647">
    <property type="entry name" value="HTH_TetR"/>
</dbReference>
<protein>
    <submittedName>
        <fullName evidence="6">Transcriptional regulator, TetR family</fullName>
    </submittedName>
</protein>
<evidence type="ECO:0000256" key="2">
    <source>
        <dbReference type="ARBA" id="ARBA00023125"/>
    </source>
</evidence>
<dbReference type="PROSITE" id="PS50977">
    <property type="entry name" value="HTH_TETR_2"/>
    <property type="match status" value="1"/>
</dbReference>
<dbReference type="Pfam" id="PF00440">
    <property type="entry name" value="TetR_N"/>
    <property type="match status" value="1"/>
</dbReference>
<dbReference type="PATRIC" id="fig|1035195.3.peg.1559"/>
<accession>L1MFZ1</accession>